<protein>
    <submittedName>
        <fullName evidence="1">Uncharacterized protein</fullName>
    </submittedName>
</protein>
<keyword evidence="2" id="KW-1185">Reference proteome</keyword>
<dbReference type="Proteomes" id="UP000824533">
    <property type="component" value="Linkage Group LG11"/>
</dbReference>
<proteinExistence type="predicted"/>
<comment type="caution">
    <text evidence="1">The sequence shown here is derived from an EMBL/GenBank/DDBJ whole genome shotgun (WGS) entry which is preliminary data.</text>
</comment>
<sequence>MDKLSPFHPKIMNKPRTAGDGMESDATVLECSDSKGLSRKTSMTTRLVQIYPTNIIKSEKRKSINAKTPKFVPYEPYAGAVKPMTPKVVSKSKKSRNNMDINTLISQMSQMNTNLSEFKPRPKLNSIGDKSMVEEDKLSPEKEEMEKKIKELKEETENLKEQLKQQVQVNKELKTMLVASMGEDLETQVQSLNEDKKHLANALLNSAQHLSTHQEQTEWLAGQCEVWRSKFLASSLMVEELAECKKILTEKTENLQLAIKQLLDERCRARDMMLCTYKNLYSLHEKWLENIAISEYTGSSKVYNRPIGNLNFNATKPHSTSILDMASVNLKLSENISSSIEKQDVSHLNELGTVTDGEKFAENVMATPVEVRRVSEEPVNALVHHAYSNSANTIRPVASCVHCNGKVQLL</sequence>
<name>A0ACC1D1M5_9NEOP</name>
<evidence type="ECO:0000313" key="1">
    <source>
        <dbReference type="EMBL" id="KAJ0177737.1"/>
    </source>
</evidence>
<accession>A0ACC1D1M5</accession>
<organism evidence="1 2">
    <name type="scientific">Dendrolimus kikuchii</name>
    <dbReference type="NCBI Taxonomy" id="765133"/>
    <lineage>
        <taxon>Eukaryota</taxon>
        <taxon>Metazoa</taxon>
        <taxon>Ecdysozoa</taxon>
        <taxon>Arthropoda</taxon>
        <taxon>Hexapoda</taxon>
        <taxon>Insecta</taxon>
        <taxon>Pterygota</taxon>
        <taxon>Neoptera</taxon>
        <taxon>Endopterygota</taxon>
        <taxon>Lepidoptera</taxon>
        <taxon>Glossata</taxon>
        <taxon>Ditrysia</taxon>
        <taxon>Bombycoidea</taxon>
        <taxon>Lasiocampidae</taxon>
        <taxon>Dendrolimus</taxon>
    </lineage>
</organism>
<gene>
    <name evidence="1" type="ORF">K1T71_006610</name>
</gene>
<reference evidence="1 2" key="1">
    <citation type="journal article" date="2021" name="Front. Genet.">
        <title>Chromosome-Level Genome Assembly Reveals Significant Gene Expansion in the Toll and IMD Signaling Pathways of Dendrolimus kikuchii.</title>
        <authorList>
            <person name="Zhou J."/>
            <person name="Wu P."/>
            <person name="Xiong Z."/>
            <person name="Liu N."/>
            <person name="Zhao N."/>
            <person name="Ji M."/>
            <person name="Qiu Y."/>
            <person name="Yang B."/>
        </authorList>
    </citation>
    <scope>NUCLEOTIDE SEQUENCE [LARGE SCALE GENOMIC DNA]</scope>
    <source>
        <strain evidence="1">Ann1</strain>
    </source>
</reference>
<evidence type="ECO:0000313" key="2">
    <source>
        <dbReference type="Proteomes" id="UP000824533"/>
    </source>
</evidence>
<dbReference type="EMBL" id="CM034397">
    <property type="protein sequence ID" value="KAJ0177737.1"/>
    <property type="molecule type" value="Genomic_DNA"/>
</dbReference>